<dbReference type="Proteomes" id="UP000308652">
    <property type="component" value="Unassembled WGS sequence"/>
</dbReference>
<dbReference type="STRING" id="68775.A0A5C3M055"/>
<dbReference type="EMBL" id="ML213604">
    <property type="protein sequence ID" value="TFK38063.1"/>
    <property type="molecule type" value="Genomic_DNA"/>
</dbReference>
<feature type="region of interest" description="Disordered" evidence="1">
    <location>
        <begin position="471"/>
        <end position="517"/>
    </location>
</feature>
<evidence type="ECO:0000256" key="1">
    <source>
        <dbReference type="SAM" id="MobiDB-lite"/>
    </source>
</evidence>
<feature type="compositionally biased region" description="Basic residues" evidence="1">
    <location>
        <begin position="273"/>
        <end position="288"/>
    </location>
</feature>
<feature type="compositionally biased region" description="Low complexity" evidence="1">
    <location>
        <begin position="471"/>
        <end position="508"/>
    </location>
</feature>
<feature type="region of interest" description="Disordered" evidence="1">
    <location>
        <begin position="643"/>
        <end position="844"/>
    </location>
</feature>
<feature type="compositionally biased region" description="Low complexity" evidence="1">
    <location>
        <begin position="422"/>
        <end position="439"/>
    </location>
</feature>
<reference evidence="2 3" key="1">
    <citation type="journal article" date="2019" name="Nat. Ecol. Evol.">
        <title>Megaphylogeny resolves global patterns of mushroom evolution.</title>
        <authorList>
            <person name="Varga T."/>
            <person name="Krizsan K."/>
            <person name="Foldi C."/>
            <person name="Dima B."/>
            <person name="Sanchez-Garcia M."/>
            <person name="Sanchez-Ramirez S."/>
            <person name="Szollosi G.J."/>
            <person name="Szarkandi J.G."/>
            <person name="Papp V."/>
            <person name="Albert L."/>
            <person name="Andreopoulos W."/>
            <person name="Angelini C."/>
            <person name="Antonin V."/>
            <person name="Barry K.W."/>
            <person name="Bougher N.L."/>
            <person name="Buchanan P."/>
            <person name="Buyck B."/>
            <person name="Bense V."/>
            <person name="Catcheside P."/>
            <person name="Chovatia M."/>
            <person name="Cooper J."/>
            <person name="Damon W."/>
            <person name="Desjardin D."/>
            <person name="Finy P."/>
            <person name="Geml J."/>
            <person name="Haridas S."/>
            <person name="Hughes K."/>
            <person name="Justo A."/>
            <person name="Karasinski D."/>
            <person name="Kautmanova I."/>
            <person name="Kiss B."/>
            <person name="Kocsube S."/>
            <person name="Kotiranta H."/>
            <person name="LaButti K.M."/>
            <person name="Lechner B.E."/>
            <person name="Liimatainen K."/>
            <person name="Lipzen A."/>
            <person name="Lukacs Z."/>
            <person name="Mihaltcheva S."/>
            <person name="Morgado L.N."/>
            <person name="Niskanen T."/>
            <person name="Noordeloos M.E."/>
            <person name="Ohm R.A."/>
            <person name="Ortiz-Santana B."/>
            <person name="Ovrebo C."/>
            <person name="Racz N."/>
            <person name="Riley R."/>
            <person name="Savchenko A."/>
            <person name="Shiryaev A."/>
            <person name="Soop K."/>
            <person name="Spirin V."/>
            <person name="Szebenyi C."/>
            <person name="Tomsovsky M."/>
            <person name="Tulloss R.E."/>
            <person name="Uehling J."/>
            <person name="Grigoriev I.V."/>
            <person name="Vagvolgyi C."/>
            <person name="Papp T."/>
            <person name="Martin F.M."/>
            <person name="Miettinen O."/>
            <person name="Hibbett D.S."/>
            <person name="Nagy L.G."/>
        </authorList>
    </citation>
    <scope>NUCLEOTIDE SEQUENCE [LARGE SCALE GENOMIC DNA]</scope>
    <source>
        <strain evidence="2 3">CBS 166.37</strain>
    </source>
</reference>
<sequence>MASPSLRTPAMASSSSYPAPPAIPPRSRSRPSDVFRPKLPLDPFAHLDSLRPWPVSVHALAGLTHTHHRQVILVLGEPSQTDLLPLISAPSLSNSLLLIATHAPNAVPIPQSTLAGTSGPAIRILRLTSPLAVQDSGALRLVSLFERAERVARAWRKESHAHKGSQSRVIQLAEGPGSDFSVQEEYSPPTPSTTREGKRRSSPLNPNAHANNGSSTPLQRYPSPAPSISSVETSSSTNNSSNNTGKGVFNRFRSSTPGSPASSSASLVPASRTPKKRSATIKHGKPIPHTRPFDAVLNFLPAGVQEKSLLKHAILVTTLSAPFMVVAPGHSGSKPPSPPSSYANNNRASVFSTTSFSSSEVSVNNAAAPRKRFSILRAPSKQQMGVYPASAPSSNADLSSHASAPLFVDRAPGKAHIIHVLPSSSSPQSSTSSTPSSSTARPLRSSEKPKLAQGIEQFLLSFSFPLSSSLSSSSSANSSPANSRRSSTSQPTSRRASFIPPMNMEAMMNGGGGEREEKPVPYVLAEGVLGHALVSSSSPTSSLSPNPLSFSPSPYPNTPSTPGTNKQTTVAELLLAGALDVKDAPMFAGSVLGAGAGRAWIGAGGEVVLQGSVRGAGVPEVQRVGSVAGLGLVGSGKEFVDAREIKGKQREGSDGTLKKRPPPSALPTPPESASSIEGGEHDDDDVSDESGNGSASEVEGEPEELEEEDRRRGRHADEVQPPHLTSVPTAGYNNTKSNQGRSSSLGPPALPSTVQPVLGRGASGASSSLSHSALSYEHEGAEQAVPERAHTTLGHGLHSEKPRSRVHSTFSFFSSKKRKGIPSELADGVAQPQPALKGPGSKRGLRRLWAGKEGKVGVVA</sequence>
<keyword evidence="3" id="KW-1185">Reference proteome</keyword>
<organism evidence="2 3">
    <name type="scientific">Crucibulum laeve</name>
    <dbReference type="NCBI Taxonomy" id="68775"/>
    <lineage>
        <taxon>Eukaryota</taxon>
        <taxon>Fungi</taxon>
        <taxon>Dikarya</taxon>
        <taxon>Basidiomycota</taxon>
        <taxon>Agaricomycotina</taxon>
        <taxon>Agaricomycetes</taxon>
        <taxon>Agaricomycetidae</taxon>
        <taxon>Agaricales</taxon>
        <taxon>Agaricineae</taxon>
        <taxon>Nidulariaceae</taxon>
        <taxon>Crucibulum</taxon>
    </lineage>
</organism>
<evidence type="ECO:0000313" key="2">
    <source>
        <dbReference type="EMBL" id="TFK38063.1"/>
    </source>
</evidence>
<proteinExistence type="predicted"/>
<feature type="compositionally biased region" description="Low complexity" evidence="1">
    <location>
        <begin position="758"/>
        <end position="775"/>
    </location>
</feature>
<feature type="region of interest" description="Disordered" evidence="1">
    <location>
        <begin position="534"/>
        <end position="564"/>
    </location>
</feature>
<feature type="compositionally biased region" description="Acidic residues" evidence="1">
    <location>
        <begin position="698"/>
        <end position="707"/>
    </location>
</feature>
<feature type="compositionally biased region" description="Polar residues" evidence="1">
    <location>
        <begin position="726"/>
        <end position="745"/>
    </location>
</feature>
<name>A0A5C3M055_9AGAR</name>
<feature type="region of interest" description="Disordered" evidence="1">
    <location>
        <begin position="176"/>
        <end position="290"/>
    </location>
</feature>
<feature type="compositionally biased region" description="Low complexity" evidence="1">
    <location>
        <begin position="535"/>
        <end position="552"/>
    </location>
</feature>
<dbReference type="OrthoDB" id="3265311at2759"/>
<feature type="region of interest" description="Disordered" evidence="1">
    <location>
        <begin position="1"/>
        <end position="34"/>
    </location>
</feature>
<evidence type="ECO:0000313" key="3">
    <source>
        <dbReference type="Proteomes" id="UP000308652"/>
    </source>
</evidence>
<feature type="compositionally biased region" description="Basic and acidic residues" evidence="1">
    <location>
        <begin position="708"/>
        <end position="720"/>
    </location>
</feature>
<feature type="compositionally biased region" description="Basic and acidic residues" evidence="1">
    <location>
        <begin position="776"/>
        <end position="790"/>
    </location>
</feature>
<feature type="compositionally biased region" description="Polar residues" evidence="1">
    <location>
        <begin position="202"/>
        <end position="218"/>
    </location>
</feature>
<protein>
    <submittedName>
        <fullName evidence="2">Uncharacterized protein</fullName>
    </submittedName>
</protein>
<feature type="compositionally biased region" description="Basic and acidic residues" evidence="1">
    <location>
        <begin position="643"/>
        <end position="657"/>
    </location>
</feature>
<feature type="region of interest" description="Disordered" evidence="1">
    <location>
        <begin position="421"/>
        <end position="450"/>
    </location>
</feature>
<dbReference type="AlphaFoldDB" id="A0A5C3M055"/>
<feature type="compositionally biased region" description="Low complexity" evidence="1">
    <location>
        <begin position="227"/>
        <end position="244"/>
    </location>
</feature>
<feature type="compositionally biased region" description="Low complexity" evidence="1">
    <location>
        <begin position="254"/>
        <end position="271"/>
    </location>
</feature>
<accession>A0A5C3M055</accession>
<gene>
    <name evidence="2" type="ORF">BDQ12DRAFT_723431</name>
</gene>